<dbReference type="HAMAP" id="MF_01486">
    <property type="entry name" value="RecC"/>
    <property type="match status" value="1"/>
</dbReference>
<evidence type="ECO:0000256" key="2">
    <source>
        <dbReference type="ARBA" id="ARBA00022741"/>
    </source>
</evidence>
<dbReference type="GO" id="GO:0008854">
    <property type="term" value="F:exodeoxyribonuclease V activity"/>
    <property type="evidence" value="ECO:0007669"/>
    <property type="project" value="InterPro"/>
</dbReference>
<evidence type="ECO:0000256" key="10">
    <source>
        <dbReference type="HAMAP-Rule" id="MF_01486"/>
    </source>
</evidence>
<reference evidence="12 13" key="1">
    <citation type="submission" date="2016-09" db="EMBL/GenBank/DDBJ databases">
        <authorList>
            <person name="Capua I."/>
            <person name="De Benedictis P."/>
            <person name="Joannis T."/>
            <person name="Lombin L.H."/>
            <person name="Cattoli G."/>
        </authorList>
    </citation>
    <scope>NUCLEOTIDE SEQUENCE [LARGE SCALE GENOMIC DNA]</scope>
    <source>
        <strain evidence="12 13">ANC 4671</strain>
    </source>
</reference>
<dbReference type="GO" id="GO:0000724">
    <property type="term" value="P:double-strand break repair via homologous recombination"/>
    <property type="evidence" value="ECO:0007669"/>
    <property type="project" value="UniProtKB-UniRule"/>
</dbReference>
<dbReference type="Gene3D" id="3.40.50.300">
    <property type="entry name" value="P-loop containing nucleotide triphosphate hydrolases"/>
    <property type="match status" value="2"/>
</dbReference>
<feature type="domain" description="RecC C-terminal" evidence="11">
    <location>
        <begin position="880"/>
        <end position="1093"/>
    </location>
</feature>
<keyword evidence="6 10" id="KW-0269">Exonuclease</keyword>
<sequence length="1192" mass="139840">MGIDVLQSQRLEILLKVLIQEIAQPQTDAMAVLQPQWLIVPNHGIGQWVKQHIAQQLGMSGNLQFSALRTAQWQLYQNIVGADVVAKAPQMLNMKWRIFLFLMPFLQKNLSADHALYGIFQRIFQHSEFIVDPVQRQIKQQRMLYWVADHCSRLFSNYMIYRGECVGGCVGQCHCRQNWLGRWGENQPLNIEHWIRQPEKNMQQVHPHMLEYTIRQAEILEVWQRYIWKQAFAEDYAKMQDIDRQFWQKLSGENATFFQEKLPKTLYVFTLLELPPSQLLFLRRLGQYVSVKVLHYTPSQEYWADSVDPKWKAQYALKYPDAAVYYESRHPLLTRLGKQARDISALLSQLAGGEEGLWQDIFPEYIPQSLLQQLQSDILYLKEPEPQQYTLDAQDQSLQIHVCHSSYRQLEVLKTQLLYWLSQEDTKPRQPDDILILVPNLQEIEAQIRTVFAVNYASKQVNLPIKIAGVPPLDAVQLWQALSLRLHLLQQRFSFEQFMDWLSLPAIQRLYGLQFEHIERLTELLQTAGFKRGFDEQHLKLSLTEQDQDYRFSLRYALNRLALGIAMPEQTIFENVLGMPQVQRRDFELIGCLIRIYQDLAQRRDWLNPQSIEDQPTLQQSLQRLDLEITAFEHIAGVEQVKQALDKLRRIIRVTNTEQLRLPLQYLLNEIANSIEHQVGQTEPTGQITFAQMGQLRPLPYRLIVCLNMDTGTFPNRDSHIPFDLMELLRAELGDRSRLEDDQGTFLDAMLQAQDAFWMFYNGFDVNDQQARDPSSIVQELTQHLAYILKTQHYETSDQRDDQGLDIPEALRPLYHIHPLQPFEPQSFSEQRSVQHYPRFQDQWYAVAQHIVQPLLQDWHWLNQLYPDITANGESQRLDAVQWIRDLRHPAQHFLRRVGIQNVQPLDQLESYEPLLLDGLQKYSIRDYLQTQLKQSNTVELMPSFNPDLLQHQLPVGQMQHATWQKTQSELQLVIQRLARFGGKITELTRKTWQLDVQHQFSMTVPEDIDALQWISLTASGCRNDRPLQIWLEYLLWQAAASTDNAPLQRIAIFNNKTLQASGLNRQQAQQQIKQWLQVWYSACRQPFCLPPALFASMDDSEQPKWEFDDQGQQYCSNLDVLRKRWLGKKYYHHVAFNADNDPGCYLSADWQLLFATEQQAEQQFNQYAEKYAAPLYSLMTQHLQILKEESA</sequence>
<evidence type="ECO:0000256" key="7">
    <source>
        <dbReference type="ARBA" id="ARBA00022840"/>
    </source>
</evidence>
<dbReference type="Pfam" id="PF04257">
    <property type="entry name" value="Exonuc_V_gamma"/>
    <property type="match status" value="1"/>
</dbReference>
<keyword evidence="9 10" id="KW-0234">DNA repair</keyword>
<name>A0A1E7R305_9GAMM</name>
<keyword evidence="1 10" id="KW-0540">Nuclease</keyword>
<proteinExistence type="inferred from homology"/>
<keyword evidence="8 10" id="KW-0238">DNA-binding</keyword>
<dbReference type="GO" id="GO:0003677">
    <property type="term" value="F:DNA binding"/>
    <property type="evidence" value="ECO:0007669"/>
    <property type="project" value="UniProtKB-UniRule"/>
</dbReference>
<comment type="caution">
    <text evidence="12">The sequence shown here is derived from an EMBL/GenBank/DDBJ whole genome shotgun (WGS) entry which is preliminary data.</text>
</comment>
<keyword evidence="3 10" id="KW-0227">DNA damage</keyword>
<evidence type="ECO:0000256" key="4">
    <source>
        <dbReference type="ARBA" id="ARBA00022801"/>
    </source>
</evidence>
<dbReference type="Proteomes" id="UP000185895">
    <property type="component" value="Unassembled WGS sequence"/>
</dbReference>
<evidence type="ECO:0000259" key="11">
    <source>
        <dbReference type="Pfam" id="PF17946"/>
    </source>
</evidence>
<dbReference type="Gene3D" id="3.40.50.10930">
    <property type="match status" value="2"/>
</dbReference>
<dbReference type="InterPro" id="IPR041500">
    <property type="entry name" value="RecC_C"/>
</dbReference>
<organism evidence="12 13">
    <name type="scientific">Acinetobacter qingfengensis</name>
    <dbReference type="NCBI Taxonomy" id="1262585"/>
    <lineage>
        <taxon>Bacteria</taxon>
        <taxon>Pseudomonadati</taxon>
        <taxon>Pseudomonadota</taxon>
        <taxon>Gammaproteobacteria</taxon>
        <taxon>Moraxellales</taxon>
        <taxon>Moraxellaceae</taxon>
        <taxon>Acinetobacter</taxon>
    </lineage>
</organism>
<accession>A0A1E7R305</accession>
<dbReference type="GO" id="GO:0005524">
    <property type="term" value="F:ATP binding"/>
    <property type="evidence" value="ECO:0007669"/>
    <property type="project" value="UniProtKB-UniRule"/>
</dbReference>
<evidence type="ECO:0000256" key="1">
    <source>
        <dbReference type="ARBA" id="ARBA00022722"/>
    </source>
</evidence>
<dbReference type="STRING" id="1262585.BJI46_04660"/>
<evidence type="ECO:0000256" key="5">
    <source>
        <dbReference type="ARBA" id="ARBA00022806"/>
    </source>
</evidence>
<comment type="function">
    <text evidence="10">A helicase/nuclease that prepares dsDNA breaks (DSB) for recombinational DNA repair. Binds to DSBs and unwinds DNA via a highly rapid and processive ATP-dependent bidirectional helicase activity. Unwinds dsDNA until it encounters a Chi (crossover hotspot instigator) sequence from the 3' direction. Cuts ssDNA a few nucleotides 3' to the Chi site. The properties and activities of the enzyme are changed at Chi. The Chi-altered holoenzyme produces a long 3'-ssDNA overhang and facilitates RecA-binding to the ssDNA for homologous DNA recombination and repair. Holoenzyme degrades any linearized DNA that is unable to undergo homologous recombination. In the holoenzyme this subunit recognizes the wild-type Chi sequence, and when added to isolated RecB increases its ATP-dependent helicase processivity.</text>
</comment>
<dbReference type="SUPFAM" id="SSF52540">
    <property type="entry name" value="P-loop containing nucleoside triphosphate hydrolases"/>
    <property type="match status" value="2"/>
</dbReference>
<comment type="subunit">
    <text evidence="10">Heterotrimer of RecB, RecC and RecD. All subunits contribute to DNA-binding.</text>
</comment>
<keyword evidence="4 10" id="KW-0378">Hydrolase</keyword>
<dbReference type="InterPro" id="IPR006697">
    <property type="entry name" value="RecC"/>
</dbReference>
<evidence type="ECO:0000313" key="12">
    <source>
        <dbReference type="EMBL" id="OEY93738.1"/>
    </source>
</evidence>
<dbReference type="EMBL" id="MKKK01000045">
    <property type="protein sequence ID" value="OEY93738.1"/>
    <property type="molecule type" value="Genomic_DNA"/>
</dbReference>
<evidence type="ECO:0000313" key="13">
    <source>
        <dbReference type="Proteomes" id="UP000185895"/>
    </source>
</evidence>
<evidence type="ECO:0000256" key="9">
    <source>
        <dbReference type="ARBA" id="ARBA00023204"/>
    </source>
</evidence>
<dbReference type="PIRSF" id="PIRSF000980">
    <property type="entry name" value="RecC"/>
    <property type="match status" value="1"/>
</dbReference>
<dbReference type="InterPro" id="IPR011335">
    <property type="entry name" value="Restrct_endonuc-II-like"/>
</dbReference>
<keyword evidence="7 10" id="KW-0067">ATP-binding</keyword>
<protein>
    <recommendedName>
        <fullName evidence="10">RecBCD enzyme subunit RecC</fullName>
    </recommendedName>
    <alternativeName>
        <fullName evidence="10">Exonuclease V subunit RecC</fullName>
        <shortName evidence="10">ExoV subunit RecC</shortName>
    </alternativeName>
    <alternativeName>
        <fullName evidence="10">Helicase/nuclease RecBCD subunit RecC</fullName>
    </alternativeName>
</protein>
<dbReference type="Pfam" id="PF17946">
    <property type="entry name" value="RecC_C"/>
    <property type="match status" value="1"/>
</dbReference>
<dbReference type="PANTHER" id="PTHR30591">
    <property type="entry name" value="RECBCD ENZYME SUBUNIT RECC"/>
    <property type="match status" value="1"/>
</dbReference>
<gene>
    <name evidence="10" type="primary">recC</name>
    <name evidence="12" type="ORF">BJI46_04660</name>
</gene>
<dbReference type="PANTHER" id="PTHR30591:SF1">
    <property type="entry name" value="RECBCD ENZYME SUBUNIT RECC"/>
    <property type="match status" value="1"/>
</dbReference>
<evidence type="ECO:0000256" key="6">
    <source>
        <dbReference type="ARBA" id="ARBA00022839"/>
    </source>
</evidence>
<comment type="similarity">
    <text evidence="10">Belongs to the RecC family.</text>
</comment>
<keyword evidence="5 10" id="KW-0347">Helicase</keyword>
<comment type="miscellaneous">
    <text evidence="10">In the RecBCD complex, RecB has a slow 3'-5' helicase, an exonuclease activity and loads RecA onto ssDNA, RecD has a fast 5'-3' helicase activity, while RecC stimulates the ATPase and processivity of the RecB helicase and contributes to recognition of the Chi site.</text>
</comment>
<dbReference type="InterPro" id="IPR027417">
    <property type="entry name" value="P-loop_NTPase"/>
</dbReference>
<dbReference type="GO" id="GO:0009338">
    <property type="term" value="C:exodeoxyribonuclease V complex"/>
    <property type="evidence" value="ECO:0007669"/>
    <property type="project" value="InterPro"/>
</dbReference>
<evidence type="ECO:0000256" key="8">
    <source>
        <dbReference type="ARBA" id="ARBA00023125"/>
    </source>
</evidence>
<dbReference type="GO" id="GO:0003678">
    <property type="term" value="F:DNA helicase activity"/>
    <property type="evidence" value="ECO:0007669"/>
    <property type="project" value="UniProtKB-UniRule"/>
</dbReference>
<keyword evidence="2 10" id="KW-0547">Nucleotide-binding</keyword>
<dbReference type="SUPFAM" id="SSF52980">
    <property type="entry name" value="Restriction endonuclease-like"/>
    <property type="match status" value="1"/>
</dbReference>
<evidence type="ECO:0000256" key="3">
    <source>
        <dbReference type="ARBA" id="ARBA00022763"/>
    </source>
</evidence>
<dbReference type="AlphaFoldDB" id="A0A1E7R305"/>
<dbReference type="RefSeq" id="WP_070070548.1">
    <property type="nucleotide sequence ID" value="NZ_MKKK01000045.1"/>
</dbReference>
<keyword evidence="13" id="KW-1185">Reference proteome</keyword>